<dbReference type="EMBL" id="HBGN01009142">
    <property type="protein sequence ID" value="CAD9320274.1"/>
    <property type="molecule type" value="Transcribed_RNA"/>
</dbReference>
<gene>
    <name evidence="1" type="ORF">DBRI1063_LOCUS5866</name>
</gene>
<evidence type="ECO:0000313" key="1">
    <source>
        <dbReference type="EMBL" id="CAD9320274.1"/>
    </source>
</evidence>
<accession>A0A7S2E7U3</accession>
<protein>
    <submittedName>
        <fullName evidence="1">Uncharacterized protein</fullName>
    </submittedName>
</protein>
<dbReference type="AlphaFoldDB" id="A0A7S2E7U3"/>
<sequence>MIASDRWKVGVLSFLWGFLVAFLLQGNMSMVRIATPSTVIAKEEAPHGQPQRDEICTAELLLEEGGASGGAATTTNDTSIIDTNTTTAQVRTRTATNQWQFFNKTREWRWRISNRGKRACGGLSFVTPLRSTPSDIYKALQNKWLLMIGDSSVRMLHDYLVGRWLGGYTHWPSQLDNHGPPEHTVKCQAASPECTYDVFWAGARITFSWFGLDLSPEVLPKLLHSTVGSPDLVVAQHGYWEESSGRDPSIVAQKAPQSITAMLDHLEMESLYTQAYTQSPQKRVWMSLFHSVYGPYDGSTEAKDLGWEIFDRTKLTSFDGKVSGPHPMDEVLELELELLLVLINETQARNEAMYRVGV</sequence>
<reference evidence="1" key="1">
    <citation type="submission" date="2021-01" db="EMBL/GenBank/DDBJ databases">
        <authorList>
            <person name="Corre E."/>
            <person name="Pelletier E."/>
            <person name="Niang G."/>
            <person name="Scheremetjew M."/>
            <person name="Finn R."/>
            <person name="Kale V."/>
            <person name="Holt S."/>
            <person name="Cochrane G."/>
            <person name="Meng A."/>
            <person name="Brown T."/>
            <person name="Cohen L."/>
        </authorList>
    </citation>
    <scope>NUCLEOTIDE SEQUENCE</scope>
    <source>
        <strain evidence="1">Pop2</strain>
    </source>
</reference>
<organism evidence="1">
    <name type="scientific">Ditylum brightwellii</name>
    <dbReference type="NCBI Taxonomy" id="49249"/>
    <lineage>
        <taxon>Eukaryota</taxon>
        <taxon>Sar</taxon>
        <taxon>Stramenopiles</taxon>
        <taxon>Ochrophyta</taxon>
        <taxon>Bacillariophyta</taxon>
        <taxon>Mediophyceae</taxon>
        <taxon>Lithodesmiophycidae</taxon>
        <taxon>Lithodesmiales</taxon>
        <taxon>Lithodesmiaceae</taxon>
        <taxon>Ditylum</taxon>
    </lineage>
</organism>
<proteinExistence type="predicted"/>
<name>A0A7S2E7U3_9STRA</name>